<sequence>MRIKFLIAGLLGVASTTAFAQKYELNYAKDSYVKYVTLNKVKATFAEADKNLNEAKIAIEKAGANSKTAELPLTYAVKAAVYATYALRDSAKAVSYFNDADAALKKAKELDASGENKVLTNDAANNLAQYQLNRGIIDFKDKKYDAAYKDFDYFHQLFPEDTTALYYSGLAAVAGKNYPAAITSYSKLLPVTFSKKESIYSDMASIYLMQKDTASALKISAEGVEKFPTSAELRRREIEVSLQAGKAQDILTKIQAAIANDPKNKNLYYYAGLVYTTEGGNAGAEITKLKKAGKDAAAIPATLQTKKDEAYAKAAEMYKKAVDIDPEFFEANLNLGYAYLAPAIDQYNAANQLPPSKQKEYNAAIAKANALFEQAKPYLLKATELNPKSKDALINLKNYYLGTKNAAEATATQKKIEALPGN</sequence>
<evidence type="ECO:0000256" key="1">
    <source>
        <dbReference type="SAM" id="Coils"/>
    </source>
</evidence>
<feature type="chain" id="PRO_5021708610" evidence="2">
    <location>
        <begin position="21"/>
        <end position="422"/>
    </location>
</feature>
<keyword evidence="1" id="KW-0175">Coiled coil</keyword>
<dbReference type="AlphaFoldDB" id="A0A556MGZ4"/>
<organism evidence="3 4">
    <name type="scientific">Mucilaginibacter corticis</name>
    <dbReference type="NCBI Taxonomy" id="2597670"/>
    <lineage>
        <taxon>Bacteria</taxon>
        <taxon>Pseudomonadati</taxon>
        <taxon>Bacteroidota</taxon>
        <taxon>Sphingobacteriia</taxon>
        <taxon>Sphingobacteriales</taxon>
        <taxon>Sphingobacteriaceae</taxon>
        <taxon>Mucilaginibacter</taxon>
    </lineage>
</organism>
<keyword evidence="2" id="KW-0732">Signal</keyword>
<evidence type="ECO:0000256" key="2">
    <source>
        <dbReference type="SAM" id="SignalP"/>
    </source>
</evidence>
<dbReference type="EMBL" id="VLPK01000003">
    <property type="protein sequence ID" value="TSJ39191.1"/>
    <property type="molecule type" value="Genomic_DNA"/>
</dbReference>
<dbReference type="RefSeq" id="WP_144249229.1">
    <property type="nucleotide sequence ID" value="NZ_VLPK01000003.1"/>
</dbReference>
<evidence type="ECO:0000313" key="3">
    <source>
        <dbReference type="EMBL" id="TSJ39191.1"/>
    </source>
</evidence>
<comment type="caution">
    <text evidence="3">The sequence shown here is derived from an EMBL/GenBank/DDBJ whole genome shotgun (WGS) entry which is preliminary data.</text>
</comment>
<dbReference type="SUPFAM" id="SSF48439">
    <property type="entry name" value="Protein prenylyltransferase"/>
    <property type="match status" value="1"/>
</dbReference>
<dbReference type="OrthoDB" id="739506at2"/>
<evidence type="ECO:0000313" key="4">
    <source>
        <dbReference type="Proteomes" id="UP000318733"/>
    </source>
</evidence>
<accession>A0A556MGZ4</accession>
<dbReference type="Pfam" id="PF13414">
    <property type="entry name" value="TPR_11"/>
    <property type="match status" value="1"/>
</dbReference>
<feature type="signal peptide" evidence="2">
    <location>
        <begin position="1"/>
        <end position="20"/>
    </location>
</feature>
<name>A0A556MGZ4_9SPHI</name>
<protein>
    <submittedName>
        <fullName evidence="3">Tetratricopeptide repeat protein</fullName>
    </submittedName>
</protein>
<proteinExistence type="predicted"/>
<dbReference type="Gene3D" id="1.25.40.10">
    <property type="entry name" value="Tetratricopeptide repeat domain"/>
    <property type="match status" value="2"/>
</dbReference>
<dbReference type="SUPFAM" id="SSF48452">
    <property type="entry name" value="TPR-like"/>
    <property type="match status" value="1"/>
</dbReference>
<feature type="coiled-coil region" evidence="1">
    <location>
        <begin position="38"/>
        <end position="65"/>
    </location>
</feature>
<dbReference type="InterPro" id="IPR011990">
    <property type="entry name" value="TPR-like_helical_dom_sf"/>
</dbReference>
<keyword evidence="4" id="KW-1185">Reference proteome</keyword>
<dbReference type="Pfam" id="PF13432">
    <property type="entry name" value="TPR_16"/>
    <property type="match status" value="1"/>
</dbReference>
<gene>
    <name evidence="3" type="ORF">FO440_15620</name>
</gene>
<reference evidence="3 4" key="1">
    <citation type="submission" date="2019-07" db="EMBL/GenBank/DDBJ databases">
        <authorList>
            <person name="Huq M.A."/>
        </authorList>
    </citation>
    <scope>NUCLEOTIDE SEQUENCE [LARGE SCALE GENOMIC DNA]</scope>
    <source>
        <strain evidence="3 4">MAH-19</strain>
    </source>
</reference>
<dbReference type="Proteomes" id="UP000318733">
    <property type="component" value="Unassembled WGS sequence"/>
</dbReference>